<dbReference type="AlphaFoldDB" id="A0A9D1FZJ3"/>
<evidence type="ECO:0000313" key="2">
    <source>
        <dbReference type="EMBL" id="HIS92252.1"/>
    </source>
</evidence>
<dbReference type="InterPro" id="IPR049939">
    <property type="entry name" value="NifE-like"/>
</dbReference>
<dbReference type="SUPFAM" id="SSF53807">
    <property type="entry name" value="Helical backbone' metal receptor"/>
    <property type="match status" value="1"/>
</dbReference>
<accession>A0A9D1FZJ3</accession>
<dbReference type="InterPro" id="IPR000510">
    <property type="entry name" value="Nase/OxRdtase_comp1"/>
</dbReference>
<sequence>MPLIQYACLPTARMEMFYSTMRYPDLAVLDFSMNGHALYNYGSLPWLSEQVVSRQSYSTHMTELDIALGDTGRLRRAAEELREKGFRQAFLMPSSVASVLGLDLKALCEELSGPDFTLFTAPARMDADFFAGSEQLSLALARQFARPEEKDGKSGFCLLGGFFSSASGHDNAYIAEAIEGALGIPLAFDNLNPRSILDWRRAAMAQVNVVTSQSALKAARFLQERFGVPYFEWFPLGKAAQDTALQGLSALLKKEYVPRTDAVYDAVALQARNVIAFAGKPLACYGDIDRIRLMQALFRELGVQAEYICSHKNAAGLPVSSIDECIARFQAEETVLLSYDSVCERVPRSVAIDRTGLEYALLTPLRRMRTGIEGAYRVLEKLVDVLIRTMDS</sequence>
<gene>
    <name evidence="2" type="ORF">IAA84_04465</name>
</gene>
<evidence type="ECO:0000259" key="1">
    <source>
        <dbReference type="Pfam" id="PF00148"/>
    </source>
</evidence>
<comment type="caution">
    <text evidence="2">The sequence shown here is derived from an EMBL/GenBank/DDBJ whole genome shotgun (WGS) entry which is preliminary data.</text>
</comment>
<dbReference type="Proteomes" id="UP000824140">
    <property type="component" value="Unassembled WGS sequence"/>
</dbReference>
<dbReference type="Gene3D" id="3.40.50.1980">
    <property type="entry name" value="Nitrogenase molybdenum iron protein domain"/>
    <property type="match status" value="2"/>
</dbReference>
<name>A0A9D1FZJ3_9FIRM</name>
<dbReference type="EMBL" id="DVJN01000090">
    <property type="protein sequence ID" value="HIS92252.1"/>
    <property type="molecule type" value="Genomic_DNA"/>
</dbReference>
<reference evidence="2" key="1">
    <citation type="submission" date="2020-10" db="EMBL/GenBank/DDBJ databases">
        <authorList>
            <person name="Gilroy R."/>
        </authorList>
    </citation>
    <scope>NUCLEOTIDE SEQUENCE</scope>
    <source>
        <strain evidence="2">13766</strain>
    </source>
</reference>
<dbReference type="GO" id="GO:0016491">
    <property type="term" value="F:oxidoreductase activity"/>
    <property type="evidence" value="ECO:0007669"/>
    <property type="project" value="InterPro"/>
</dbReference>
<feature type="domain" description="Nitrogenase/oxidoreductase component 1" evidence="1">
    <location>
        <begin position="56"/>
        <end position="314"/>
    </location>
</feature>
<proteinExistence type="predicted"/>
<evidence type="ECO:0000313" key="3">
    <source>
        <dbReference type="Proteomes" id="UP000824140"/>
    </source>
</evidence>
<dbReference type="PANTHER" id="PTHR42956:SF1">
    <property type="entry name" value="NITROGENASE IRON-MOLYBDENUM COFACTOR BIOSYNTHESIS PROTEIN NIFE"/>
    <property type="match status" value="1"/>
</dbReference>
<reference evidence="2" key="2">
    <citation type="journal article" date="2021" name="PeerJ">
        <title>Extensive microbial diversity within the chicken gut microbiome revealed by metagenomics and culture.</title>
        <authorList>
            <person name="Gilroy R."/>
            <person name="Ravi A."/>
            <person name="Getino M."/>
            <person name="Pursley I."/>
            <person name="Horton D.L."/>
            <person name="Alikhan N.F."/>
            <person name="Baker D."/>
            <person name="Gharbi K."/>
            <person name="Hall N."/>
            <person name="Watson M."/>
            <person name="Adriaenssens E.M."/>
            <person name="Foster-Nyarko E."/>
            <person name="Jarju S."/>
            <person name="Secka A."/>
            <person name="Antonio M."/>
            <person name="Oren A."/>
            <person name="Chaudhuri R.R."/>
            <person name="La Ragione R."/>
            <person name="Hildebrand F."/>
            <person name="Pallen M.J."/>
        </authorList>
    </citation>
    <scope>NUCLEOTIDE SEQUENCE</scope>
    <source>
        <strain evidence="2">13766</strain>
    </source>
</reference>
<dbReference type="Pfam" id="PF00148">
    <property type="entry name" value="Oxidored_nitro"/>
    <property type="match status" value="1"/>
</dbReference>
<organism evidence="2 3">
    <name type="scientific">Candidatus Alectryocaccomicrobium excrementavium</name>
    <dbReference type="NCBI Taxonomy" id="2840668"/>
    <lineage>
        <taxon>Bacteria</taxon>
        <taxon>Bacillati</taxon>
        <taxon>Bacillota</taxon>
        <taxon>Clostridia</taxon>
        <taxon>Candidatus Alectryocaccomicrobium</taxon>
    </lineage>
</organism>
<protein>
    <recommendedName>
        <fullName evidence="1">Nitrogenase/oxidoreductase component 1 domain-containing protein</fullName>
    </recommendedName>
</protein>
<dbReference type="PANTHER" id="PTHR42956">
    <property type="entry name" value="NITROGENASE IRON-MOLYBDENUM COFACTOR BIOSYNTHESIS PROTEIN NIFE"/>
    <property type="match status" value="1"/>
</dbReference>